<dbReference type="Pfam" id="PF00395">
    <property type="entry name" value="SLH"/>
    <property type="match status" value="1"/>
</dbReference>
<reference evidence="5 6" key="1">
    <citation type="submission" date="2017-06" db="EMBL/GenBank/DDBJ databases">
        <title>Genome sequencing of cyanobaciteial culture collection at National Institute for Environmental Studies (NIES).</title>
        <authorList>
            <person name="Hirose Y."/>
            <person name="Shimura Y."/>
            <person name="Fujisawa T."/>
            <person name="Nakamura Y."/>
            <person name="Kawachi M."/>
        </authorList>
    </citation>
    <scope>NUCLEOTIDE SEQUENCE [LARGE SCALE GENOMIC DNA]</scope>
    <source>
        <strain evidence="5 6">NIES-2135</strain>
    </source>
</reference>
<dbReference type="Proteomes" id="UP000217895">
    <property type="component" value="Chromosome"/>
</dbReference>
<organism evidence="5 6">
    <name type="scientific">Leptolyngbya boryana NIES-2135</name>
    <dbReference type="NCBI Taxonomy" id="1973484"/>
    <lineage>
        <taxon>Bacteria</taxon>
        <taxon>Bacillati</taxon>
        <taxon>Cyanobacteriota</taxon>
        <taxon>Cyanophyceae</taxon>
        <taxon>Leptolyngbyales</taxon>
        <taxon>Leptolyngbyaceae</taxon>
        <taxon>Leptolyngbya group</taxon>
        <taxon>Leptolyngbya</taxon>
    </lineage>
</organism>
<evidence type="ECO:0000256" key="1">
    <source>
        <dbReference type="ARBA" id="ARBA00008769"/>
    </source>
</evidence>
<evidence type="ECO:0000259" key="4">
    <source>
        <dbReference type="PROSITE" id="PS51272"/>
    </source>
</evidence>
<dbReference type="PROSITE" id="PS51272">
    <property type="entry name" value="SLH"/>
    <property type="match status" value="1"/>
</dbReference>
<dbReference type="GO" id="GO:0008643">
    <property type="term" value="P:carbohydrate transport"/>
    <property type="evidence" value="ECO:0007669"/>
    <property type="project" value="InterPro"/>
</dbReference>
<evidence type="ECO:0000256" key="2">
    <source>
        <dbReference type="RuleBase" id="RU363072"/>
    </source>
</evidence>
<dbReference type="InterPro" id="IPR047684">
    <property type="entry name" value="Por_som-like"/>
</dbReference>
<dbReference type="Pfam" id="PF04966">
    <property type="entry name" value="OprB"/>
    <property type="match status" value="1"/>
</dbReference>
<dbReference type="InterPro" id="IPR001119">
    <property type="entry name" value="SLH_dom"/>
</dbReference>
<evidence type="ECO:0000313" key="5">
    <source>
        <dbReference type="EMBL" id="BAY57133.1"/>
    </source>
</evidence>
<name>A0A1Z4JKB2_LEPBY</name>
<gene>
    <name evidence="5" type="ORF">NIES2135_39970</name>
</gene>
<dbReference type="InterPro" id="IPR051465">
    <property type="entry name" value="Cell_Envelope_Struct_Comp"/>
</dbReference>
<dbReference type="InterPro" id="IPR007049">
    <property type="entry name" value="Carb-sel_porin_OprB"/>
</dbReference>
<feature type="region of interest" description="Disordered" evidence="3">
    <location>
        <begin position="28"/>
        <end position="65"/>
    </location>
</feature>
<dbReference type="AlphaFoldDB" id="A0A1Z4JKB2"/>
<dbReference type="Gene3D" id="2.40.160.180">
    <property type="entry name" value="Carbohydrate-selective porin OprB"/>
    <property type="match status" value="1"/>
</dbReference>
<comment type="similarity">
    <text evidence="1 2">Belongs to the OprB family.</text>
</comment>
<feature type="domain" description="SLH" evidence="4">
    <location>
        <begin position="71"/>
        <end position="135"/>
    </location>
</feature>
<dbReference type="NCBIfam" id="NF033921">
    <property type="entry name" value="por_somb"/>
    <property type="match status" value="1"/>
</dbReference>
<dbReference type="GO" id="GO:0016020">
    <property type="term" value="C:membrane"/>
    <property type="evidence" value="ECO:0007669"/>
    <property type="project" value="InterPro"/>
</dbReference>
<dbReference type="GO" id="GO:0015288">
    <property type="term" value="F:porin activity"/>
    <property type="evidence" value="ECO:0007669"/>
    <property type="project" value="InterPro"/>
</dbReference>
<dbReference type="PANTHER" id="PTHR43308">
    <property type="entry name" value="OUTER MEMBRANE PROTEIN ALPHA-RELATED"/>
    <property type="match status" value="1"/>
</dbReference>
<evidence type="ECO:0000313" key="6">
    <source>
        <dbReference type="Proteomes" id="UP000217895"/>
    </source>
</evidence>
<proteinExistence type="inferred from homology"/>
<dbReference type="EMBL" id="AP018203">
    <property type="protein sequence ID" value="BAY57133.1"/>
    <property type="molecule type" value="Genomic_DNA"/>
</dbReference>
<dbReference type="InterPro" id="IPR038673">
    <property type="entry name" value="OprB_sf"/>
</dbReference>
<protein>
    <submittedName>
        <fullName evidence="5">Carbohydrate-selective porin OprB</fullName>
    </submittedName>
</protein>
<keyword evidence="6" id="KW-1185">Reference proteome</keyword>
<accession>A0A1Z4JKB2</accession>
<dbReference type="PANTHER" id="PTHR43308:SF1">
    <property type="entry name" value="OUTER MEMBRANE PROTEIN ALPHA"/>
    <property type="match status" value="1"/>
</dbReference>
<evidence type="ECO:0000256" key="3">
    <source>
        <dbReference type="SAM" id="MobiDB-lite"/>
    </source>
</evidence>
<sequence>MSELDTIAHPPKTPPSFVVARKTIQKTKSTGLPAKAKVAHPEAIRSPEFSKLPSSDSGELPSSDRMEQVTSVSQLSDVRPTDWAFQALQTLVERYGCIAGYPDQTFRGDRALTRSEFAAGLNACLDRIQDLIASQTTNIITRQDLEIAQKLQIEFATDLAALKGRIDRLEARTTTIEKQQFSTTTRLFGQAIASVQTSNRANIDLFPRDGVPERQGKLQTTLASNLQLSLATSFTGRDLLLTTLQTGNLRSSAPNLLTNMGRLSYESEQDNQLVVSDLSYRFPVSKNFGVLVGASGVTPSNTFRGINPLEGSGEGALSLLGQRNPILAIGNGTGGIGFDWQINRRVSLQGVYSAEIPGFPGNADVGGLIGGRYAAGAQLTIAPTRNIDLGIHYLFSRSPDGFLGTGIGDSQLLSPFAPTRTAFTTHAVGATLAWRVNRKFTIGGWGGWTSSRALSVVGSVQTTNWMVFSALPDLFVPGNLGGILFGQPPKITSSNLPEEYNFPRFSDTGSKGGQPDTALHLELFYRARVNPALEVTPGVIVIFNPNHNKANDPVVVGAVRATFRF</sequence>